<sequence length="152" mass="17147">MRIYRRCARNGCGSTRLRNMTGPIKSRGYFCPSRTSDPGSPQQIQDLPGGSRSVSPQGLARLSISSLAISRYGQVVFIRDFVSLSIGHMLSFIIVYLCVSKRLYFFVYGRRCNLFHVPAFARLLLALRSKNGFAAEEALFFEEARQPKRPAF</sequence>
<dbReference type="AlphaFoldDB" id="A0A1I7RWS7"/>
<feature type="transmembrane region" description="Helical" evidence="2">
    <location>
        <begin position="81"/>
        <end position="99"/>
    </location>
</feature>
<protein>
    <submittedName>
        <fullName evidence="4">7TM_GPCR_Srx domain-containing protein</fullName>
    </submittedName>
</protein>
<keyword evidence="2" id="KW-0472">Membrane</keyword>
<evidence type="ECO:0000313" key="4">
    <source>
        <dbReference type="WBParaSite" id="BXY_0519000.1"/>
    </source>
</evidence>
<feature type="region of interest" description="Disordered" evidence="1">
    <location>
        <begin position="34"/>
        <end position="53"/>
    </location>
</feature>
<dbReference type="Proteomes" id="UP000095284">
    <property type="component" value="Unplaced"/>
</dbReference>
<name>A0A1I7RWS7_BURXY</name>
<reference evidence="4" key="1">
    <citation type="submission" date="2016-11" db="UniProtKB">
        <authorList>
            <consortium name="WormBaseParasite"/>
        </authorList>
    </citation>
    <scope>IDENTIFICATION</scope>
</reference>
<keyword evidence="2" id="KW-1133">Transmembrane helix</keyword>
<accession>A0A1I7RWS7</accession>
<keyword evidence="2" id="KW-0812">Transmembrane</keyword>
<evidence type="ECO:0000256" key="2">
    <source>
        <dbReference type="SAM" id="Phobius"/>
    </source>
</evidence>
<feature type="compositionally biased region" description="Polar residues" evidence="1">
    <location>
        <begin position="34"/>
        <end position="45"/>
    </location>
</feature>
<dbReference type="WBParaSite" id="BXY_0519000.1">
    <property type="protein sequence ID" value="BXY_0519000.1"/>
    <property type="gene ID" value="BXY_0519000"/>
</dbReference>
<proteinExistence type="predicted"/>
<evidence type="ECO:0000313" key="3">
    <source>
        <dbReference type="Proteomes" id="UP000095284"/>
    </source>
</evidence>
<organism evidence="3 4">
    <name type="scientific">Bursaphelenchus xylophilus</name>
    <name type="common">Pinewood nematode worm</name>
    <name type="synonym">Aphelenchoides xylophilus</name>
    <dbReference type="NCBI Taxonomy" id="6326"/>
    <lineage>
        <taxon>Eukaryota</taxon>
        <taxon>Metazoa</taxon>
        <taxon>Ecdysozoa</taxon>
        <taxon>Nematoda</taxon>
        <taxon>Chromadorea</taxon>
        <taxon>Rhabditida</taxon>
        <taxon>Tylenchina</taxon>
        <taxon>Tylenchomorpha</taxon>
        <taxon>Aphelenchoidea</taxon>
        <taxon>Aphelenchoididae</taxon>
        <taxon>Bursaphelenchus</taxon>
    </lineage>
</organism>
<evidence type="ECO:0000256" key="1">
    <source>
        <dbReference type="SAM" id="MobiDB-lite"/>
    </source>
</evidence>